<evidence type="ECO:0000256" key="5">
    <source>
        <dbReference type="ARBA" id="ARBA00012763"/>
    </source>
</evidence>
<dbReference type="Gene3D" id="3.90.380.10">
    <property type="entry name" value="Naphthalene 1,2-dioxygenase Alpha Subunit, Chain A, domain 1"/>
    <property type="match status" value="2"/>
</dbReference>
<feature type="domain" description="Rieske" evidence="13">
    <location>
        <begin position="46"/>
        <end position="155"/>
    </location>
</feature>
<evidence type="ECO:0000256" key="7">
    <source>
        <dbReference type="ARBA" id="ARBA00022714"/>
    </source>
</evidence>
<dbReference type="Pfam" id="PF00355">
    <property type="entry name" value="Rieske"/>
    <property type="match status" value="1"/>
</dbReference>
<reference evidence="14" key="1">
    <citation type="journal article" date="2020" name="Stud. Mycol.">
        <title>101 Dothideomycetes genomes: a test case for predicting lifestyles and emergence of pathogens.</title>
        <authorList>
            <person name="Haridas S."/>
            <person name="Albert R."/>
            <person name="Binder M."/>
            <person name="Bloem J."/>
            <person name="Labutti K."/>
            <person name="Salamov A."/>
            <person name="Andreopoulos B."/>
            <person name="Baker S."/>
            <person name="Barry K."/>
            <person name="Bills G."/>
            <person name="Bluhm B."/>
            <person name="Cannon C."/>
            <person name="Castanera R."/>
            <person name="Culley D."/>
            <person name="Daum C."/>
            <person name="Ezra D."/>
            <person name="Gonzalez J."/>
            <person name="Henrissat B."/>
            <person name="Kuo A."/>
            <person name="Liang C."/>
            <person name="Lipzen A."/>
            <person name="Lutzoni F."/>
            <person name="Magnuson J."/>
            <person name="Mondo S."/>
            <person name="Nolan M."/>
            <person name="Ohm R."/>
            <person name="Pangilinan J."/>
            <person name="Park H.-J."/>
            <person name="Ramirez L."/>
            <person name="Alfaro M."/>
            <person name="Sun H."/>
            <person name="Tritt A."/>
            <person name="Yoshinaga Y."/>
            <person name="Zwiers L.-H."/>
            <person name="Turgeon B."/>
            <person name="Goodwin S."/>
            <person name="Spatafora J."/>
            <person name="Crous P."/>
            <person name="Grigoriev I."/>
        </authorList>
    </citation>
    <scope>NUCLEOTIDE SEQUENCE</scope>
    <source>
        <strain evidence="14">CBS 130266</strain>
    </source>
</reference>
<dbReference type="PRINTS" id="PR00090">
    <property type="entry name" value="RNGDIOXGNASE"/>
</dbReference>
<comment type="cofactor">
    <cofactor evidence="1">
        <name>Fe cation</name>
        <dbReference type="ChEBI" id="CHEBI:24875"/>
    </cofactor>
</comment>
<keyword evidence="8" id="KW-0479">Metal-binding</keyword>
<dbReference type="GO" id="GO:0051537">
    <property type="term" value="F:2 iron, 2 sulfur cluster binding"/>
    <property type="evidence" value="ECO:0007669"/>
    <property type="project" value="UniProtKB-KW"/>
</dbReference>
<evidence type="ECO:0000256" key="8">
    <source>
        <dbReference type="ARBA" id="ARBA00022723"/>
    </source>
</evidence>
<evidence type="ECO:0000256" key="10">
    <source>
        <dbReference type="ARBA" id="ARBA00023004"/>
    </source>
</evidence>
<dbReference type="GO" id="GO:0005506">
    <property type="term" value="F:iron ion binding"/>
    <property type="evidence" value="ECO:0007669"/>
    <property type="project" value="InterPro"/>
</dbReference>
<evidence type="ECO:0000256" key="11">
    <source>
        <dbReference type="ARBA" id="ARBA00023014"/>
    </source>
</evidence>
<keyword evidence="10" id="KW-0408">Iron</keyword>
<dbReference type="PROSITE" id="PS51296">
    <property type="entry name" value="RIESKE"/>
    <property type="match status" value="1"/>
</dbReference>
<dbReference type="SUPFAM" id="SSF50022">
    <property type="entry name" value="ISP domain"/>
    <property type="match status" value="1"/>
</dbReference>
<dbReference type="CDD" id="cd00680">
    <property type="entry name" value="RHO_alpha_C"/>
    <property type="match status" value="1"/>
</dbReference>
<dbReference type="EC" id="1.14.15.7" evidence="5"/>
<dbReference type="GO" id="GO:0019133">
    <property type="term" value="F:choline monooxygenase activity"/>
    <property type="evidence" value="ECO:0007669"/>
    <property type="project" value="UniProtKB-EC"/>
</dbReference>
<dbReference type="OrthoDB" id="426882at2759"/>
<evidence type="ECO:0000256" key="4">
    <source>
        <dbReference type="ARBA" id="ARBA00010848"/>
    </source>
</evidence>
<keyword evidence="9" id="KW-0560">Oxidoreductase</keyword>
<dbReference type="SUPFAM" id="SSF55961">
    <property type="entry name" value="Bet v1-like"/>
    <property type="match status" value="1"/>
</dbReference>
<gene>
    <name evidence="14" type="ORF">EJ08DRAFT_622507</name>
</gene>
<dbReference type="Proteomes" id="UP000800235">
    <property type="component" value="Unassembled WGS sequence"/>
</dbReference>
<dbReference type="PANTHER" id="PTHR43756">
    <property type="entry name" value="CHOLINE MONOOXYGENASE, CHLOROPLASTIC"/>
    <property type="match status" value="1"/>
</dbReference>
<evidence type="ECO:0000313" key="14">
    <source>
        <dbReference type="EMBL" id="KAF2416534.1"/>
    </source>
</evidence>
<protein>
    <recommendedName>
        <fullName evidence="6">Choline monooxygenase, chloroplastic</fullName>
        <ecNumber evidence="5">1.14.15.7</ecNumber>
    </recommendedName>
</protein>
<dbReference type="Gene3D" id="2.102.10.10">
    <property type="entry name" value="Rieske [2Fe-2S] iron-sulphur domain"/>
    <property type="match status" value="1"/>
</dbReference>
<name>A0A9P4NDZ6_9PEZI</name>
<evidence type="ECO:0000256" key="9">
    <source>
        <dbReference type="ARBA" id="ARBA00023002"/>
    </source>
</evidence>
<evidence type="ECO:0000259" key="13">
    <source>
        <dbReference type="PROSITE" id="PS51296"/>
    </source>
</evidence>
<dbReference type="CDD" id="cd03469">
    <property type="entry name" value="Rieske_RO_Alpha_N"/>
    <property type="match status" value="1"/>
</dbReference>
<sequence length="412" mass="47367">MWRLLGYPKNSDATTKVEPTRGLAASWYRTPELTQLERRAIFHRRWILITHSLRFVKQGDYIAFNVAELSFFLVKDRDGNINGFHNLCRHRAYPVVESQSGSTNILSCKYHGWSYGLKGNLAKAPRFDTVEGFNKSEQGLLPVHVFIDKVGFVWVNLQAGEPEVKWDDDFAGVFDQGLMKEFDFATEFKFDHGWEQRLDSNWKGVVENFNECYHCATSHPLIAGVSDLTKYRVEPTLGRMEHVIVNKDQEDGQFRRSIIYFYPGTSVSVNNHFMCLQRMLPLTATTSKIEFEVYRHKDATDEQFSNMNTFYETIMEEDKHLCNAAQSNLSAGIFVNGELHPDKEKGPLHFQQSVRDDVMGHRKKEVEQGGEEIWPARPQVVGGMKTSRLSEEEAFCSQLKTTNCASRPDLAW</sequence>
<proteinExistence type="inferred from homology"/>
<evidence type="ECO:0000256" key="3">
    <source>
        <dbReference type="ARBA" id="ARBA00004866"/>
    </source>
</evidence>
<dbReference type="InterPro" id="IPR036922">
    <property type="entry name" value="Rieske_2Fe-2S_sf"/>
</dbReference>
<evidence type="ECO:0000256" key="1">
    <source>
        <dbReference type="ARBA" id="ARBA00001962"/>
    </source>
</evidence>
<organism evidence="14 15">
    <name type="scientific">Tothia fuscella</name>
    <dbReference type="NCBI Taxonomy" id="1048955"/>
    <lineage>
        <taxon>Eukaryota</taxon>
        <taxon>Fungi</taxon>
        <taxon>Dikarya</taxon>
        <taxon>Ascomycota</taxon>
        <taxon>Pezizomycotina</taxon>
        <taxon>Dothideomycetes</taxon>
        <taxon>Pleosporomycetidae</taxon>
        <taxon>Venturiales</taxon>
        <taxon>Cylindrosympodiaceae</taxon>
        <taxon>Tothia</taxon>
    </lineage>
</organism>
<dbReference type="PANTHER" id="PTHR43756:SF5">
    <property type="entry name" value="CHOLINE MONOOXYGENASE, CHLOROPLASTIC"/>
    <property type="match status" value="1"/>
</dbReference>
<evidence type="ECO:0000256" key="12">
    <source>
        <dbReference type="ARBA" id="ARBA00049097"/>
    </source>
</evidence>
<comment type="caution">
    <text evidence="14">The sequence shown here is derived from an EMBL/GenBank/DDBJ whole genome shotgun (WGS) entry which is preliminary data.</text>
</comment>
<keyword evidence="11" id="KW-0411">Iron-sulfur</keyword>
<evidence type="ECO:0000313" key="15">
    <source>
        <dbReference type="Proteomes" id="UP000800235"/>
    </source>
</evidence>
<dbReference type="AlphaFoldDB" id="A0A9P4NDZ6"/>
<comment type="catalytic activity">
    <reaction evidence="12">
        <text>choline + 2 reduced [2Fe-2S]-[ferredoxin] + O2 + 2 H(+) = betaine aldehyde hydrate + 2 oxidized [2Fe-2S]-[ferredoxin] + H2O</text>
        <dbReference type="Rhea" id="RHEA:17769"/>
        <dbReference type="Rhea" id="RHEA-COMP:10000"/>
        <dbReference type="Rhea" id="RHEA-COMP:10001"/>
        <dbReference type="ChEBI" id="CHEBI:15354"/>
        <dbReference type="ChEBI" id="CHEBI:15377"/>
        <dbReference type="ChEBI" id="CHEBI:15378"/>
        <dbReference type="ChEBI" id="CHEBI:15379"/>
        <dbReference type="ChEBI" id="CHEBI:15870"/>
        <dbReference type="ChEBI" id="CHEBI:33737"/>
        <dbReference type="ChEBI" id="CHEBI:33738"/>
        <dbReference type="EC" id="1.14.15.7"/>
    </reaction>
</comment>
<dbReference type="EMBL" id="MU007156">
    <property type="protein sequence ID" value="KAF2416534.1"/>
    <property type="molecule type" value="Genomic_DNA"/>
</dbReference>
<dbReference type="InterPro" id="IPR017941">
    <property type="entry name" value="Rieske_2Fe-2S"/>
</dbReference>
<accession>A0A9P4NDZ6</accession>
<dbReference type="InterPro" id="IPR001663">
    <property type="entry name" value="Rng_hydr_dOase-A"/>
</dbReference>
<comment type="similarity">
    <text evidence="4">Belongs to the choline monooxygenase family.</text>
</comment>
<comment type="pathway">
    <text evidence="3">Amine and polyamine biosynthesis; betaine biosynthesis via choline pathway; betaine aldehyde from choline (monooxygenase route): step 1/1.</text>
</comment>
<evidence type="ECO:0000256" key="2">
    <source>
        <dbReference type="ARBA" id="ARBA00002149"/>
    </source>
</evidence>
<keyword evidence="7" id="KW-0001">2Fe-2S</keyword>
<dbReference type="InterPro" id="IPR015879">
    <property type="entry name" value="Ring_hydroxy_dOase_asu_C_dom"/>
</dbReference>
<keyword evidence="15" id="KW-1185">Reference proteome</keyword>
<evidence type="ECO:0000256" key="6">
    <source>
        <dbReference type="ARBA" id="ARBA00014931"/>
    </source>
</evidence>
<comment type="function">
    <text evidence="2">Catalyzes the first step of the osmoprotectant glycine betaine synthesis.</text>
</comment>
<dbReference type="Pfam" id="PF00848">
    <property type="entry name" value="Ring_hydroxyl_A"/>
    <property type="match status" value="2"/>
</dbReference>